<dbReference type="Proteomes" id="UP000003053">
    <property type="component" value="Unassembled WGS sequence"/>
</dbReference>
<comment type="caution">
    <text evidence="1">The sequence shown here is derived from an EMBL/GenBank/DDBJ whole genome shotgun (WGS) entry which is preliminary data.</text>
</comment>
<evidence type="ECO:0000313" key="2">
    <source>
        <dbReference type="Proteomes" id="UP000003053"/>
    </source>
</evidence>
<accession>A4BXH8</accession>
<dbReference type="AlphaFoldDB" id="A4BXH8"/>
<organism evidence="1 2">
    <name type="scientific">Polaribacter irgensii 23-P</name>
    <dbReference type="NCBI Taxonomy" id="313594"/>
    <lineage>
        <taxon>Bacteria</taxon>
        <taxon>Pseudomonadati</taxon>
        <taxon>Bacteroidota</taxon>
        <taxon>Flavobacteriia</taxon>
        <taxon>Flavobacteriales</taxon>
        <taxon>Flavobacteriaceae</taxon>
    </lineage>
</organism>
<keyword evidence="2" id="KW-1185">Reference proteome</keyword>
<protein>
    <submittedName>
        <fullName evidence="1">Uncharacterized protein</fullName>
    </submittedName>
</protein>
<evidence type="ECO:0000313" key="1">
    <source>
        <dbReference type="EMBL" id="EAR13669.1"/>
    </source>
</evidence>
<sequence>MFNKYKFQKTKTMSDKIEDALSYYRFKSSEIHNYMNASTNLTVDEIVEKAAELSALEFKITALEAANDN</sequence>
<reference evidence="1 2" key="1">
    <citation type="submission" date="2006-02" db="EMBL/GenBank/DDBJ databases">
        <authorList>
            <person name="Murray A."/>
            <person name="Staley J."/>
            <person name="Ferriera S."/>
            <person name="Johnson J."/>
            <person name="Kravitz S."/>
            <person name="Halpern A."/>
            <person name="Remington K."/>
            <person name="Beeson K."/>
            <person name="Tran B."/>
            <person name="Rogers Y.-H."/>
            <person name="Friedman R."/>
            <person name="Venter J.C."/>
        </authorList>
    </citation>
    <scope>NUCLEOTIDE SEQUENCE [LARGE SCALE GENOMIC DNA]</scope>
    <source>
        <strain evidence="1 2">23-P</strain>
    </source>
</reference>
<dbReference type="STRING" id="313594.PI23P_04207"/>
<name>A4BXH8_9FLAO</name>
<dbReference type="EMBL" id="AAOG01000001">
    <property type="protein sequence ID" value="EAR13669.1"/>
    <property type="molecule type" value="Genomic_DNA"/>
</dbReference>
<gene>
    <name evidence="1" type="ORF">PI23P_04207</name>
</gene>
<dbReference type="eggNOG" id="ENOG5033JQZ">
    <property type="taxonomic scope" value="Bacteria"/>
</dbReference>
<proteinExistence type="predicted"/>
<dbReference type="HOGENOM" id="CLU_203941_0_0_10"/>